<reference evidence="1" key="1">
    <citation type="submission" date="2022-03" db="EMBL/GenBank/DDBJ databases">
        <authorList>
            <person name="Martin H S."/>
        </authorList>
    </citation>
    <scope>NUCLEOTIDE SEQUENCE</scope>
</reference>
<evidence type="ECO:0000313" key="1">
    <source>
        <dbReference type="EMBL" id="CAH2059590.1"/>
    </source>
</evidence>
<evidence type="ECO:0000313" key="2">
    <source>
        <dbReference type="Proteomes" id="UP000837857"/>
    </source>
</evidence>
<proteinExistence type="predicted"/>
<sequence length="136" mass="15079">MVLNRCTRPDRSSYWNRTIRYSSDNSRTFCGERSATGSPLFHGEGELGRLKAPPPLPRVGCDQWPFQLKVSLTPRPVCSPHLVAFVSNNLPVACGARDSVVTCECVRGGADASVKSMPVRRWSGDRGLTTSQEQRW</sequence>
<feature type="non-terminal residue" evidence="1">
    <location>
        <position position="1"/>
    </location>
</feature>
<keyword evidence="2" id="KW-1185">Reference proteome</keyword>
<gene>
    <name evidence="1" type="ORF">IPOD504_LOCUS10937</name>
</gene>
<dbReference type="EMBL" id="OW152838">
    <property type="protein sequence ID" value="CAH2059590.1"/>
    <property type="molecule type" value="Genomic_DNA"/>
</dbReference>
<protein>
    <submittedName>
        <fullName evidence="1">Uncharacterized protein</fullName>
    </submittedName>
</protein>
<accession>A0ABN8INW6</accession>
<organism evidence="1 2">
    <name type="scientific">Iphiclides podalirius</name>
    <name type="common">scarce swallowtail</name>
    <dbReference type="NCBI Taxonomy" id="110791"/>
    <lineage>
        <taxon>Eukaryota</taxon>
        <taxon>Metazoa</taxon>
        <taxon>Ecdysozoa</taxon>
        <taxon>Arthropoda</taxon>
        <taxon>Hexapoda</taxon>
        <taxon>Insecta</taxon>
        <taxon>Pterygota</taxon>
        <taxon>Neoptera</taxon>
        <taxon>Endopterygota</taxon>
        <taxon>Lepidoptera</taxon>
        <taxon>Glossata</taxon>
        <taxon>Ditrysia</taxon>
        <taxon>Papilionoidea</taxon>
        <taxon>Papilionidae</taxon>
        <taxon>Papilioninae</taxon>
        <taxon>Iphiclides</taxon>
    </lineage>
</organism>
<dbReference type="Proteomes" id="UP000837857">
    <property type="component" value="Chromosome 26"/>
</dbReference>
<name>A0ABN8INW6_9NEOP</name>